<dbReference type="AlphaFoldDB" id="A0A226BY11"/>
<proteinExistence type="predicted"/>
<protein>
    <recommendedName>
        <fullName evidence="1">Coenzyme F420:L-glutamate ligase-like domain-containing protein</fullName>
    </recommendedName>
</protein>
<accession>A0A226BY11</accession>
<dbReference type="Gene3D" id="3.30.1330.100">
    <property type="entry name" value="CofE-like"/>
    <property type="match status" value="1"/>
</dbReference>
<dbReference type="InterPro" id="IPR002847">
    <property type="entry name" value="F420-0_gamma-glut_ligase-dom"/>
</dbReference>
<dbReference type="Proteomes" id="UP000214588">
    <property type="component" value="Unassembled WGS sequence"/>
</dbReference>
<gene>
    <name evidence="2" type="ORF">CDO51_10935</name>
</gene>
<dbReference type="Pfam" id="PF01996">
    <property type="entry name" value="F420_ligase"/>
    <property type="match status" value="1"/>
</dbReference>
<comment type="caution">
    <text evidence="2">The sequence shown here is derived from an EMBL/GenBank/DDBJ whole genome shotgun (WGS) entry which is preliminary data.</text>
</comment>
<name>A0A226BY11_9FIRM</name>
<evidence type="ECO:0000313" key="2">
    <source>
        <dbReference type="EMBL" id="OWZ83007.1"/>
    </source>
</evidence>
<organism evidence="2 3">
    <name type="scientific">Natranaerobius trueperi</name>
    <dbReference type="NCBI Taxonomy" id="759412"/>
    <lineage>
        <taxon>Bacteria</taxon>
        <taxon>Bacillati</taxon>
        <taxon>Bacillota</taxon>
        <taxon>Clostridia</taxon>
        <taxon>Natranaerobiales</taxon>
        <taxon>Natranaerobiaceae</taxon>
        <taxon>Natranaerobius</taxon>
    </lineage>
</organism>
<reference evidence="2 3" key="1">
    <citation type="submission" date="2017-06" db="EMBL/GenBank/DDBJ databases">
        <title>Draft Genome Sequence of Natranaerobius trueperi halophilic, alkalithermophilic bacteria from soda lakes.</title>
        <authorList>
            <person name="Zhao B."/>
        </authorList>
    </citation>
    <scope>NUCLEOTIDE SEQUENCE [LARGE SCALE GENOMIC DNA]</scope>
    <source>
        <strain evidence="2 3">DSM 18760</strain>
    </source>
</reference>
<dbReference type="OrthoDB" id="950at2"/>
<keyword evidence="3" id="KW-1185">Reference proteome</keyword>
<feature type="domain" description="Coenzyme F420:L-glutamate ligase-like" evidence="1">
    <location>
        <begin position="13"/>
        <end position="387"/>
    </location>
</feature>
<dbReference type="RefSeq" id="WP_089024296.1">
    <property type="nucleotide sequence ID" value="NZ_NIQC01000030.1"/>
</dbReference>
<dbReference type="EMBL" id="NIQC01000030">
    <property type="protein sequence ID" value="OWZ83007.1"/>
    <property type="molecule type" value="Genomic_DNA"/>
</dbReference>
<sequence>MKIPEYVGPCAFGIKTGVVLPGCDLKSMILKETKRINKDGLLDTGDALCVTESIVARAQENYITTDEVAKEIRAKLNLKPDSKLGILFPILSRNRFSLILKGLAKAVPRGEIILQLSHPNDEVGNQLIPPEVSEKISNNGRDIIKPEDLEKEYTHPITNINYMQYYNDIIEKEGAKSTLIISNEPINILEYNPDGVLCADIHTRDKNQAKLSPKVKTCTLQGLFNDSNRKAWSEWGLLGSNMSSENELKLAPYKSDEFACDLQKEIYGTTGKQIEIIISGDGAYKDPSSGIYELADPQPAFGTTPGLRNLMREGVKYKFLIDLYHKQGKSEEEILKLIEKESQAKKGTNDQIETEGTTPRKIEDILASLADLVSGSADAGTPLILIKSI</sequence>
<dbReference type="SUPFAM" id="SSF144010">
    <property type="entry name" value="CofE-like"/>
    <property type="match status" value="1"/>
</dbReference>
<evidence type="ECO:0000313" key="3">
    <source>
        <dbReference type="Proteomes" id="UP000214588"/>
    </source>
</evidence>
<evidence type="ECO:0000259" key="1">
    <source>
        <dbReference type="Pfam" id="PF01996"/>
    </source>
</evidence>